<dbReference type="NCBIfam" id="TIGR01405">
    <property type="entry name" value="polC_Gram_pos"/>
    <property type="match status" value="1"/>
</dbReference>
<keyword evidence="10 13" id="KW-0239">DNA-directed DNA polymerase</keyword>
<dbReference type="Pfam" id="PF14579">
    <property type="entry name" value="HHH_6"/>
    <property type="match status" value="1"/>
</dbReference>
<dbReference type="InterPro" id="IPR006308">
    <property type="entry name" value="Pol_III_a_PolC-type_gram_pos"/>
</dbReference>
<evidence type="ECO:0000256" key="13">
    <source>
        <dbReference type="HAMAP-Rule" id="MF_00356"/>
    </source>
</evidence>
<dbReference type="Gene3D" id="1.10.150.700">
    <property type="entry name" value="PolC, middle finger domain"/>
    <property type="match status" value="1"/>
</dbReference>
<organism evidence="17 18">
    <name type="scientific">Anoxynatronum sibiricum</name>
    <dbReference type="NCBI Taxonomy" id="210623"/>
    <lineage>
        <taxon>Bacteria</taxon>
        <taxon>Bacillati</taxon>
        <taxon>Bacillota</taxon>
        <taxon>Clostridia</taxon>
        <taxon>Eubacteriales</taxon>
        <taxon>Clostridiaceae</taxon>
        <taxon>Anoxynatronum</taxon>
    </lineage>
</organism>
<evidence type="ECO:0000256" key="12">
    <source>
        <dbReference type="ARBA" id="ARBA00049244"/>
    </source>
</evidence>
<feature type="compositionally biased region" description="Polar residues" evidence="14">
    <location>
        <begin position="225"/>
        <end position="236"/>
    </location>
</feature>
<dbReference type="InterPro" id="IPR013520">
    <property type="entry name" value="Ribonucl_H"/>
</dbReference>
<evidence type="ECO:0000256" key="2">
    <source>
        <dbReference type="ARBA" id="ARBA00004496"/>
    </source>
</evidence>
<feature type="domain" description="Exonuclease" evidence="15">
    <location>
        <begin position="440"/>
        <end position="605"/>
    </location>
</feature>
<evidence type="ECO:0000256" key="1">
    <source>
        <dbReference type="ARBA" id="ARBA00003452"/>
    </source>
</evidence>
<dbReference type="Gene3D" id="2.40.50.140">
    <property type="entry name" value="Nucleic acid-binding proteins"/>
    <property type="match status" value="1"/>
</dbReference>
<dbReference type="InterPro" id="IPR006054">
    <property type="entry name" value="DnaQ"/>
</dbReference>
<dbReference type="InterPro" id="IPR036397">
    <property type="entry name" value="RNaseH_sf"/>
</dbReference>
<gene>
    <name evidence="13" type="primary">polC</name>
    <name evidence="17" type="ORF">AAIG11_02885</name>
</gene>
<dbReference type="InterPro" id="IPR040982">
    <property type="entry name" value="DNA_pol3_finger"/>
</dbReference>
<dbReference type="EMBL" id="JBCITM010000002">
    <property type="protein sequence ID" value="MEN1759408.1"/>
    <property type="molecule type" value="Genomic_DNA"/>
</dbReference>
<evidence type="ECO:0000256" key="14">
    <source>
        <dbReference type="SAM" id="MobiDB-lite"/>
    </source>
</evidence>
<evidence type="ECO:0000259" key="16">
    <source>
        <dbReference type="SMART" id="SM00481"/>
    </source>
</evidence>
<dbReference type="Gene3D" id="3.30.420.10">
    <property type="entry name" value="Ribonuclease H-like superfamily/Ribonuclease H"/>
    <property type="match status" value="1"/>
</dbReference>
<dbReference type="CDD" id="cd04484">
    <property type="entry name" value="polC_OBF"/>
    <property type="match status" value="1"/>
</dbReference>
<evidence type="ECO:0000256" key="5">
    <source>
        <dbReference type="ARBA" id="ARBA00022695"/>
    </source>
</evidence>
<accession>A0ABU9VQE9</accession>
<dbReference type="Pfam" id="PF07733">
    <property type="entry name" value="DNA_pol3_alpha"/>
    <property type="match status" value="1"/>
</dbReference>
<dbReference type="Pfam" id="PF02811">
    <property type="entry name" value="PHP"/>
    <property type="match status" value="2"/>
</dbReference>
<evidence type="ECO:0000256" key="9">
    <source>
        <dbReference type="ARBA" id="ARBA00022839"/>
    </source>
</evidence>
<dbReference type="InterPro" id="IPR004365">
    <property type="entry name" value="NA-bd_OB_tRNA"/>
</dbReference>
<dbReference type="Gene3D" id="3.30.1900.20">
    <property type="match status" value="2"/>
</dbReference>
<dbReference type="CDD" id="cd07435">
    <property type="entry name" value="PHP_PolIIIA_POLC"/>
    <property type="match status" value="1"/>
</dbReference>
<comment type="catalytic activity">
    <reaction evidence="12 13">
        <text>DNA(n) + a 2'-deoxyribonucleoside 5'-triphosphate = DNA(n+1) + diphosphate</text>
        <dbReference type="Rhea" id="RHEA:22508"/>
        <dbReference type="Rhea" id="RHEA-COMP:17339"/>
        <dbReference type="Rhea" id="RHEA-COMP:17340"/>
        <dbReference type="ChEBI" id="CHEBI:33019"/>
        <dbReference type="ChEBI" id="CHEBI:61560"/>
        <dbReference type="ChEBI" id="CHEBI:173112"/>
        <dbReference type="EC" id="2.7.7.7"/>
    </reaction>
</comment>
<evidence type="ECO:0000313" key="17">
    <source>
        <dbReference type="EMBL" id="MEN1759408.1"/>
    </source>
</evidence>
<evidence type="ECO:0000256" key="7">
    <source>
        <dbReference type="ARBA" id="ARBA00022722"/>
    </source>
</evidence>
<comment type="similarity">
    <text evidence="13">Belongs to the DNA polymerase type-C family. PolC subfamily.</text>
</comment>
<keyword evidence="9 13" id="KW-0269">Exonuclease</keyword>
<feature type="domain" description="Polymerase/histidinol phosphatase N-terminal" evidence="16">
    <location>
        <begin position="356"/>
        <end position="423"/>
    </location>
</feature>
<dbReference type="InterPro" id="IPR012340">
    <property type="entry name" value="NA-bd_OB-fold"/>
</dbReference>
<dbReference type="Proteomes" id="UP001407405">
    <property type="component" value="Unassembled WGS sequence"/>
</dbReference>
<dbReference type="Gene3D" id="3.20.20.140">
    <property type="entry name" value="Metal-dependent hydrolases"/>
    <property type="match status" value="2"/>
</dbReference>
<dbReference type="InterPro" id="IPR029460">
    <property type="entry name" value="DNAPol_HHH"/>
</dbReference>
<comment type="function">
    <text evidence="1 13">Required for replicative DNA synthesis. This DNA polymerase also exhibits 3' to 5' exonuclease activity.</text>
</comment>
<proteinExistence type="inferred from homology"/>
<dbReference type="NCBIfam" id="TIGR00573">
    <property type="entry name" value="dnaq"/>
    <property type="match status" value="1"/>
</dbReference>
<dbReference type="InterPro" id="IPR011708">
    <property type="entry name" value="DNA_pol3_alpha_NTPase_dom"/>
</dbReference>
<feature type="region of interest" description="Disordered" evidence="14">
    <location>
        <begin position="201"/>
        <end position="236"/>
    </location>
</feature>
<dbReference type="EC" id="2.7.7.7" evidence="13"/>
<keyword evidence="7 13" id="KW-0540">Nuclease</keyword>
<dbReference type="InterPro" id="IPR004805">
    <property type="entry name" value="DnaE2/DnaE/PolC"/>
</dbReference>
<keyword evidence="5 13" id="KW-0548">Nucleotidyltransferase</keyword>
<dbReference type="InterPro" id="IPR003141">
    <property type="entry name" value="Pol/His_phosphatase_N"/>
</dbReference>
<evidence type="ECO:0000256" key="4">
    <source>
        <dbReference type="ARBA" id="ARBA00022679"/>
    </source>
</evidence>
<comment type="function">
    <text evidence="11">DNA polymerase III is a complex, multichain enzyme responsible for most of the replicative synthesis in bacteria. This DNA polymerase also exhibits 3' to 5' exonuclease activity. The alpha chain is the DNA polymerase.</text>
</comment>
<evidence type="ECO:0000259" key="15">
    <source>
        <dbReference type="SMART" id="SM00479"/>
    </source>
</evidence>
<dbReference type="PANTHER" id="PTHR32294">
    <property type="entry name" value="DNA POLYMERASE III SUBUNIT ALPHA"/>
    <property type="match status" value="1"/>
</dbReference>
<keyword evidence="18" id="KW-1185">Reference proteome</keyword>
<keyword evidence="8 13" id="KW-0378">Hydrolase</keyword>
<dbReference type="RefSeq" id="WP_343184767.1">
    <property type="nucleotide sequence ID" value="NZ_JBCITM010000002.1"/>
</dbReference>
<dbReference type="InterPro" id="IPR012337">
    <property type="entry name" value="RNaseH-like_sf"/>
</dbReference>
<sequence length="1459" mass="164546">MSLNTTYTLSHMLKKLNVAHTDEHHIWMQCRINRLVHIKKQARVMLYLETSKPLPLRQLDDFMSQIKNKLEINDSIAYRLLIDFKETEPKKLVEAPFFEENIHYVLTQMSAAAVLLKDEVLWNLVNGELQLTFQDPTFERKAFDKRIHEMIGKMIANMYGAQLKCRIAANKPVAFDNTAYEKSKKALEKVIISDALIQSNGNGHGNDNSSVKKDNSSSYGKMMKTRNQGENGKSGQITWVGKPINTTLQSIGELREDDTQATLKGDIFSVDVRVLKSDRKLYIFDLTDYTGSITAKLFEPKKTQVDLEELLKSGTTILVRGSIQFDHYSKENILMVSDIMPHYSKPSTDNAPQKRIEFHCHTNMSQMDGICSPTSVIAQAAKWGHSGIAITDHGVVQAFPEAAAAGKKHGIRIFYGMEGYLVDDEMQLVTGADEHTFEDSFVVFDIETTGLSNAHDRITEIGAVRVENGEIVGEYCSLINPEKHISSEITELTGITNEMVMDAPRISEELPRFIDFCKGSVLVAHNADFDAGFIRENMRRIGMNFHFPVLDTLALSRILLKELKRHKLNLVAKALQVSLENHHRAIHDARATAEVFLKLVQRMKEQGINTMSKMNQVLTQAVDVSRLKPYHVILLVQNQKGLRNLYEMVSDSHMKFFYKKPRIPKSVLNRKREGLFVGTACQAGELYQAVLNREPEMRLMNIAAFYDYLEVQPISNNAFLIDKGMVNNREELMEINKDIVRLGDRLNKPVLATGDAHYTRACDDLFRQVLQTGMGFDDTEDAALLNLKTTTEMLEEFSYLGKERAEEIVITQTHALASQIEDLVPVPEGTFPPFIDGSEEQLERLCRTKATEIYGEPLPDLVERRLERELRSIIDNGYAVMYMIAHKLVAKSLSDGYLVGSRGSVGSSFAATMSGITEVNPLAPHYVCPSCHHSQFFTEGEVESGVDLPDQHCSNCGTQYRKDGHSIPFEVFLGFEGDKEPDIDLNFAGEYQATAHQYIEHLFGESKVFRAGTIGTIANKTAYGYVKKFGEEKGVQHSNAEVKRLTEGCTGVKKTTGQHPGGVMIVPADRDIHEFTPIQYPANDTKSGVITTHFDYHALSGRLLKLDILGHDVPTMIRMLEDFTDTNALEIPLDDQLTKSIFIGAEALNFLDQRFSPDLGSIAIPEFGTKFVRQMLQDTQPETFGELVRISGLSHGTDVWLNNAQELVRNGVASLKEVICTRDDIMNYLILKGLPSKSAFKIMENVRKGKGVTEDEIRLMAENQVPQWYIDSCNKIKYMFPKAHAVAYVMMSFRIAWYKVHYPEAFYATYFSMKVEDFDAHLMIQGIDAVMNKLKELETLGNQSTAKEKNQMIVLEVALEMFSRGIEMLKVDLYASHPEQFIIEKNKVLPPLASLQGVGQNAARRISEEREKGDFLSLEDLRQRTGASKVVIETLRNHGACHDLPETNQLSLFNLPIQS</sequence>
<reference evidence="17 18" key="1">
    <citation type="submission" date="2024-04" db="EMBL/GenBank/DDBJ databases">
        <title>Genome sequencing and metabolic network reconstruction of aminoacids and betaine degradation by Anoxynatronum sibiricum.</title>
        <authorList>
            <person name="Detkova E.N."/>
            <person name="Boltjanskaja Y.V."/>
            <person name="Mardanov A.V."/>
            <person name="Kevbrin V."/>
        </authorList>
    </citation>
    <scope>NUCLEOTIDE SEQUENCE [LARGE SCALE GENOMIC DNA]</scope>
    <source>
        <strain evidence="17 18">Z-7981</strain>
    </source>
</reference>
<dbReference type="Gene3D" id="1.10.150.870">
    <property type="match status" value="1"/>
</dbReference>
<keyword evidence="3 13" id="KW-0963">Cytoplasm</keyword>
<dbReference type="Pfam" id="PF01336">
    <property type="entry name" value="tRNA_anti-codon"/>
    <property type="match status" value="1"/>
</dbReference>
<dbReference type="NCBIfam" id="NF001688">
    <property type="entry name" value="PRK00448.1"/>
    <property type="match status" value="1"/>
</dbReference>
<dbReference type="InterPro" id="IPR004013">
    <property type="entry name" value="PHP_dom"/>
</dbReference>
<dbReference type="InterPro" id="IPR044923">
    <property type="entry name" value="PolC_middle_finger_sf"/>
</dbReference>
<dbReference type="SUPFAM" id="SSF160975">
    <property type="entry name" value="AF1531-like"/>
    <property type="match status" value="1"/>
</dbReference>
<dbReference type="SMART" id="SM00479">
    <property type="entry name" value="EXOIII"/>
    <property type="match status" value="1"/>
</dbReference>
<evidence type="ECO:0000256" key="6">
    <source>
        <dbReference type="ARBA" id="ARBA00022705"/>
    </source>
</evidence>
<dbReference type="Pfam" id="PF17657">
    <property type="entry name" value="DNA_pol3_finger"/>
    <property type="match status" value="1"/>
</dbReference>
<dbReference type="PANTHER" id="PTHR32294:SF5">
    <property type="entry name" value="DNA POLYMERASE III POLC-TYPE"/>
    <property type="match status" value="1"/>
</dbReference>
<evidence type="ECO:0000256" key="10">
    <source>
        <dbReference type="ARBA" id="ARBA00022932"/>
    </source>
</evidence>
<comment type="subcellular location">
    <subcellularLocation>
        <location evidence="2 13">Cytoplasm</location>
    </subcellularLocation>
</comment>
<dbReference type="HAMAP" id="MF_00356">
    <property type="entry name" value="DNApol_PolC"/>
    <property type="match status" value="1"/>
</dbReference>
<dbReference type="CDD" id="cd06127">
    <property type="entry name" value="DEDDh"/>
    <property type="match status" value="1"/>
</dbReference>
<dbReference type="SUPFAM" id="SSF53098">
    <property type="entry name" value="Ribonuclease H-like"/>
    <property type="match status" value="1"/>
</dbReference>
<evidence type="ECO:0000256" key="3">
    <source>
        <dbReference type="ARBA" id="ARBA00022490"/>
    </source>
</evidence>
<dbReference type="Pfam" id="PF00929">
    <property type="entry name" value="RNase_T"/>
    <property type="match status" value="1"/>
</dbReference>
<dbReference type="Gene3D" id="6.10.140.1510">
    <property type="match status" value="1"/>
</dbReference>
<evidence type="ECO:0000256" key="8">
    <source>
        <dbReference type="ARBA" id="ARBA00022801"/>
    </source>
</evidence>
<evidence type="ECO:0000256" key="11">
    <source>
        <dbReference type="ARBA" id="ARBA00025611"/>
    </source>
</evidence>
<name>A0ABU9VQE9_9CLOT</name>
<comment type="caution">
    <text evidence="17">The sequence shown here is derived from an EMBL/GenBank/DDBJ whole genome shotgun (WGS) entry which is preliminary data.</text>
</comment>
<evidence type="ECO:0000313" key="18">
    <source>
        <dbReference type="Proteomes" id="UP001407405"/>
    </source>
</evidence>
<dbReference type="GO" id="GO:0003887">
    <property type="term" value="F:DNA-directed DNA polymerase activity"/>
    <property type="evidence" value="ECO:0007669"/>
    <property type="project" value="UniProtKB-EC"/>
</dbReference>
<dbReference type="SMART" id="SM00481">
    <property type="entry name" value="POLIIIAc"/>
    <property type="match status" value="1"/>
</dbReference>
<keyword evidence="4 13" id="KW-0808">Transferase</keyword>
<protein>
    <recommendedName>
        <fullName evidence="13">DNA polymerase III PolC-type</fullName>
        <shortName evidence="13">PolIII</shortName>
        <ecNumber evidence="13">2.7.7.7</ecNumber>
    </recommendedName>
</protein>
<keyword evidence="6 13" id="KW-0235">DNA replication</keyword>